<evidence type="ECO:0000256" key="3">
    <source>
        <dbReference type="ARBA" id="ARBA00022729"/>
    </source>
</evidence>
<dbReference type="Gene3D" id="4.10.40.20">
    <property type="match status" value="1"/>
</dbReference>
<accession>A0A336M5C8</accession>
<dbReference type="GO" id="GO:0005576">
    <property type="term" value="C:extracellular region"/>
    <property type="evidence" value="ECO:0007669"/>
    <property type="project" value="UniProtKB-SubCell"/>
</dbReference>
<comment type="subcellular location">
    <subcellularLocation>
        <location evidence="1">Secreted</location>
    </subcellularLocation>
</comment>
<dbReference type="VEuPathDB" id="VectorBase:CSON004307"/>
<evidence type="ECO:0000256" key="1">
    <source>
        <dbReference type="ARBA" id="ARBA00004613"/>
    </source>
</evidence>
<dbReference type="GO" id="GO:0001558">
    <property type="term" value="P:regulation of cell growth"/>
    <property type="evidence" value="ECO:0007669"/>
    <property type="project" value="InterPro"/>
</dbReference>
<evidence type="ECO:0000259" key="6">
    <source>
        <dbReference type="PROSITE" id="PS51323"/>
    </source>
</evidence>
<keyword evidence="5" id="KW-0812">Transmembrane</keyword>
<proteinExistence type="predicted"/>
<dbReference type="AlphaFoldDB" id="A0A336M5C8"/>
<dbReference type="InterPro" id="IPR000867">
    <property type="entry name" value="IGFBP-like"/>
</dbReference>
<evidence type="ECO:0000256" key="2">
    <source>
        <dbReference type="ARBA" id="ARBA00022525"/>
    </source>
</evidence>
<name>A0A336M5C8_CULSO</name>
<keyword evidence="3" id="KW-0732">Signal</keyword>
<feature type="domain" description="IGFBP N-terminal" evidence="6">
    <location>
        <begin position="72"/>
        <end position="147"/>
    </location>
</feature>
<sequence>MTEIAVNALLAKILAKTQSYTQQIIKTTTANTSKRTVVVTKQKQKCEIKNITSFVFYLYFIFVMILGNKFTLAIKCVCNLQECDVIRSEDCPGKGYIVWDPCKCCKMCAKVKGEACGGPGGFSGSCEPPLVCVIKPPIIGTGVCVELPNNMTTPLDDCSNKISIEAGCDIVNRKCKCWEKMSVCKTQDQKLRWDFKNLEECELNLQNVVKTELEFDEDYTIPPQNFEYKVGKSKRRKLLIKKECGKKCYDEMCW</sequence>
<organism evidence="7">
    <name type="scientific">Culicoides sonorensis</name>
    <name type="common">Biting midge</name>
    <dbReference type="NCBI Taxonomy" id="179676"/>
    <lineage>
        <taxon>Eukaryota</taxon>
        <taxon>Metazoa</taxon>
        <taxon>Ecdysozoa</taxon>
        <taxon>Arthropoda</taxon>
        <taxon>Hexapoda</taxon>
        <taxon>Insecta</taxon>
        <taxon>Pterygota</taxon>
        <taxon>Neoptera</taxon>
        <taxon>Endopterygota</taxon>
        <taxon>Diptera</taxon>
        <taxon>Nematocera</taxon>
        <taxon>Chironomoidea</taxon>
        <taxon>Ceratopogonidae</taxon>
        <taxon>Ceratopogoninae</taxon>
        <taxon>Culicoides</taxon>
        <taxon>Monoculicoides</taxon>
    </lineage>
</organism>
<dbReference type="EMBL" id="UFQT01000184">
    <property type="protein sequence ID" value="SSX21228.1"/>
    <property type="molecule type" value="Genomic_DNA"/>
</dbReference>
<keyword evidence="2" id="KW-0964">Secreted</keyword>
<evidence type="ECO:0000256" key="5">
    <source>
        <dbReference type="SAM" id="Phobius"/>
    </source>
</evidence>
<gene>
    <name evidence="7" type="primary">CSON004307</name>
</gene>
<dbReference type="PROSITE" id="PS51323">
    <property type="entry name" value="IGFBP_N_2"/>
    <property type="match status" value="1"/>
</dbReference>
<dbReference type="SUPFAM" id="SSF57184">
    <property type="entry name" value="Growth factor receptor domain"/>
    <property type="match status" value="1"/>
</dbReference>
<dbReference type="GO" id="GO:0009966">
    <property type="term" value="P:regulation of signal transduction"/>
    <property type="evidence" value="ECO:0007669"/>
    <property type="project" value="TreeGrafter"/>
</dbReference>
<keyword evidence="4" id="KW-1015">Disulfide bond</keyword>
<keyword evidence="5" id="KW-1133">Transmembrane helix</keyword>
<evidence type="ECO:0000313" key="7">
    <source>
        <dbReference type="EMBL" id="SSX21228.1"/>
    </source>
</evidence>
<protein>
    <submittedName>
        <fullName evidence="7">CSON004307 protein</fullName>
    </submittedName>
</protein>
<feature type="transmembrane region" description="Helical" evidence="5">
    <location>
        <begin position="51"/>
        <end position="74"/>
    </location>
</feature>
<reference evidence="7" key="1">
    <citation type="submission" date="2018-07" db="EMBL/GenBank/DDBJ databases">
        <authorList>
            <person name="Quirk P.G."/>
            <person name="Krulwich T.A."/>
        </authorList>
    </citation>
    <scope>NUCLEOTIDE SEQUENCE</scope>
</reference>
<dbReference type="InterPro" id="IPR009030">
    <property type="entry name" value="Growth_fac_rcpt_cys_sf"/>
</dbReference>
<dbReference type="PANTHER" id="PTHR14186">
    <property type="entry name" value="INSULIN-LIKE GROWTH FACTOR BINDING PROTEIN-RELATED"/>
    <property type="match status" value="1"/>
</dbReference>
<dbReference type="GO" id="GO:0005520">
    <property type="term" value="F:insulin-like growth factor binding"/>
    <property type="evidence" value="ECO:0007669"/>
    <property type="project" value="InterPro"/>
</dbReference>
<keyword evidence="5" id="KW-0472">Membrane</keyword>
<dbReference type="PANTHER" id="PTHR14186:SF20">
    <property type="entry name" value="CYSTEINE-RICH MOTOR NEURON 1 PROTEIN-LIKE"/>
    <property type="match status" value="1"/>
</dbReference>
<dbReference type="InterPro" id="IPR011390">
    <property type="entry name" value="IGFBP_rP_mac25"/>
</dbReference>
<evidence type="ECO:0000256" key="4">
    <source>
        <dbReference type="ARBA" id="ARBA00023157"/>
    </source>
</evidence>